<dbReference type="CDD" id="cd17932">
    <property type="entry name" value="DEXQc_UvrD"/>
    <property type="match status" value="1"/>
</dbReference>
<evidence type="ECO:0000259" key="13">
    <source>
        <dbReference type="PROSITE" id="PS51198"/>
    </source>
</evidence>
<keyword evidence="2 12" id="KW-0547">Nucleotide-binding</keyword>
<evidence type="ECO:0000256" key="12">
    <source>
        <dbReference type="PROSITE-ProRule" id="PRU00560"/>
    </source>
</evidence>
<dbReference type="PROSITE" id="PS51198">
    <property type="entry name" value="UVRD_HELICASE_ATP_BIND"/>
    <property type="match status" value="1"/>
</dbReference>
<dbReference type="InterPro" id="IPR000212">
    <property type="entry name" value="DNA_helicase_UvrD/REP"/>
</dbReference>
<evidence type="ECO:0000313" key="16">
    <source>
        <dbReference type="Proteomes" id="UP000670527"/>
    </source>
</evidence>
<dbReference type="Gene3D" id="1.10.486.10">
    <property type="entry name" value="PCRA, domain 4"/>
    <property type="match status" value="1"/>
</dbReference>
<reference evidence="15 16" key="1">
    <citation type="submission" date="2021-03" db="EMBL/GenBank/DDBJ databases">
        <authorList>
            <person name="Kim M.K."/>
        </authorList>
    </citation>
    <scope>NUCLEOTIDE SEQUENCE [LARGE SCALE GENOMIC DNA]</scope>
    <source>
        <strain evidence="15 16">BT507</strain>
    </source>
</reference>
<dbReference type="CDD" id="cd18807">
    <property type="entry name" value="SF1_C_UvrD"/>
    <property type="match status" value="1"/>
</dbReference>
<dbReference type="EMBL" id="JAGETX010000001">
    <property type="protein sequence ID" value="MBO3269346.1"/>
    <property type="molecule type" value="Genomic_DNA"/>
</dbReference>
<evidence type="ECO:0000256" key="2">
    <source>
        <dbReference type="ARBA" id="ARBA00022741"/>
    </source>
</evidence>
<keyword evidence="4 12" id="KW-0347">Helicase</keyword>
<evidence type="ECO:0000256" key="4">
    <source>
        <dbReference type="ARBA" id="ARBA00022806"/>
    </source>
</evidence>
<keyword evidence="3 12" id="KW-0378">Hydrolase</keyword>
<evidence type="ECO:0000313" key="15">
    <source>
        <dbReference type="EMBL" id="MBO3269346.1"/>
    </source>
</evidence>
<comment type="catalytic activity">
    <reaction evidence="8">
        <text>Couples ATP hydrolysis with the unwinding of duplex DNA by translocating in the 3'-5' direction.</text>
        <dbReference type="EC" id="5.6.2.4"/>
    </reaction>
</comment>
<evidence type="ECO:0000256" key="9">
    <source>
        <dbReference type="ARBA" id="ARBA00034808"/>
    </source>
</evidence>
<evidence type="ECO:0000259" key="14">
    <source>
        <dbReference type="PROSITE" id="PS51217"/>
    </source>
</evidence>
<evidence type="ECO:0000256" key="3">
    <source>
        <dbReference type="ARBA" id="ARBA00022801"/>
    </source>
</evidence>
<keyword evidence="6" id="KW-0238">DNA-binding</keyword>
<keyword evidence="16" id="KW-1185">Reference proteome</keyword>
<dbReference type="InterPro" id="IPR027417">
    <property type="entry name" value="P-loop_NTPase"/>
</dbReference>
<comment type="caution">
    <text evidence="15">The sequence shown here is derived from an EMBL/GenBank/DDBJ whole genome shotgun (WGS) entry which is preliminary data.</text>
</comment>
<dbReference type="Pfam" id="PF21196">
    <property type="entry name" value="PcrA_UvrD_tudor"/>
    <property type="match status" value="1"/>
</dbReference>
<evidence type="ECO:0000256" key="5">
    <source>
        <dbReference type="ARBA" id="ARBA00022840"/>
    </source>
</evidence>
<evidence type="ECO:0000256" key="10">
    <source>
        <dbReference type="ARBA" id="ARBA00034923"/>
    </source>
</evidence>
<dbReference type="PROSITE" id="PS51217">
    <property type="entry name" value="UVRD_HELICASE_CTER"/>
    <property type="match status" value="1"/>
</dbReference>
<keyword evidence="7" id="KW-0413">Isomerase</keyword>
<dbReference type="PANTHER" id="PTHR11070:SF2">
    <property type="entry name" value="ATP-DEPENDENT DNA HELICASE SRS2"/>
    <property type="match status" value="1"/>
</dbReference>
<dbReference type="RefSeq" id="WP_208306099.1">
    <property type="nucleotide sequence ID" value="NZ_JAGETX010000001.1"/>
</dbReference>
<dbReference type="InterPro" id="IPR013986">
    <property type="entry name" value="DExx_box_DNA_helicase_dom_sf"/>
</dbReference>
<dbReference type="EC" id="5.6.2.4" evidence="9"/>
<dbReference type="InterPro" id="IPR014017">
    <property type="entry name" value="DNA_helicase_UvrD-like_C"/>
</dbReference>
<comment type="catalytic activity">
    <reaction evidence="11">
        <text>ATP + H2O = ADP + phosphate + H(+)</text>
        <dbReference type="Rhea" id="RHEA:13065"/>
        <dbReference type="ChEBI" id="CHEBI:15377"/>
        <dbReference type="ChEBI" id="CHEBI:15378"/>
        <dbReference type="ChEBI" id="CHEBI:30616"/>
        <dbReference type="ChEBI" id="CHEBI:43474"/>
        <dbReference type="ChEBI" id="CHEBI:456216"/>
        <dbReference type="EC" id="5.6.2.4"/>
    </reaction>
</comment>
<dbReference type="SUPFAM" id="SSF52540">
    <property type="entry name" value="P-loop containing nucleoside triphosphate hydrolases"/>
    <property type="match status" value="1"/>
</dbReference>
<gene>
    <name evidence="15" type="ORF">J4D97_01705</name>
</gene>
<dbReference type="Gene3D" id="3.40.50.300">
    <property type="entry name" value="P-loop containing nucleotide triphosphate hydrolases"/>
    <property type="match status" value="2"/>
</dbReference>
<sequence>MALDYLSLLNPSQGAAVMQTEGPCMIIAGAGSGKTRVLTYRIANLLEKGVDSFNILALTFTNKAAREMRARIEKVVGPEAKNLWMGTFHSIFARILRSEADKMGYPRSFTIYDTQDSKTLVGQILKELELDDKLYKPGMVLGRISAAKNKLISVQQYLNDPAIRADDEAALRPKIGVIYQQYQQRCFKAGAMDFDDLLYQTNVLFKDHPDVLNKYQNIFKYVMVDEYQDTNYSQYLITRKLSAKDRNICVVGDDAQSIYAFRGADIQNILNFERDYPELQVFKLEQNYRSTKNIVRAANSVIKNNQAQLRKDVFSDNEEGTLIEVLKAASDNEEGKLVAQSIYEDKMNQHLSYDDFAILYRTNAQSRAMEESLRKLNIKYKIVGGLSFYQRKEIKDLVAYLRLTVNPNDEQALRRVINYPKRGIGDTTIAKLVEAAEQSNHSLWEVVSNADQFLPARVSNPVVGFGEKIKEYTAKAAIHDAYEAAKQIAKESGMIEELYADKSIEGLSRYENIQELLNGIKAFVEDPEREEKSLGAFLQDIALVTDADTKDAQAEGEQVTLMTIHSAKGLEFRNVYIVGMEENLFPSQMMITSRADLEEERRLFYVAITRAEKKLTLSYATSRYQWGNLRSCEKSRFLDEIDPQFVDFKFAATPAGPGAGESPFGHVFERRSNLVPPAPRKTVATKYVTPSDFKPSDTSSLQTGQRVEHPKFGFGTVAKLEKQDGTTKATIKFEEVGEKTLLLSFAKLRVH</sequence>
<evidence type="ECO:0000256" key="7">
    <source>
        <dbReference type="ARBA" id="ARBA00023235"/>
    </source>
</evidence>
<dbReference type="InterPro" id="IPR014016">
    <property type="entry name" value="UvrD-like_ATP-bd"/>
</dbReference>
<proteinExistence type="inferred from homology"/>
<feature type="domain" description="UvrD-like helicase C-terminal" evidence="14">
    <location>
        <begin position="292"/>
        <end position="569"/>
    </location>
</feature>
<evidence type="ECO:0000256" key="8">
    <source>
        <dbReference type="ARBA" id="ARBA00034617"/>
    </source>
</evidence>
<dbReference type="PANTHER" id="PTHR11070">
    <property type="entry name" value="UVRD / RECB / PCRA DNA HELICASE FAMILY MEMBER"/>
    <property type="match status" value="1"/>
</dbReference>
<name>A0ABS3T6T1_9BACT</name>
<comment type="similarity">
    <text evidence="1">Belongs to the helicase family. UvrD subfamily.</text>
</comment>
<feature type="binding site" evidence="12">
    <location>
        <begin position="28"/>
        <end position="35"/>
    </location>
    <ligand>
        <name>ATP</name>
        <dbReference type="ChEBI" id="CHEBI:30616"/>
    </ligand>
</feature>
<dbReference type="Gene3D" id="1.10.10.160">
    <property type="match status" value="1"/>
</dbReference>
<accession>A0ABS3T6T1</accession>
<protein>
    <recommendedName>
        <fullName evidence="9">DNA 3'-5' helicase</fullName>
        <ecNumber evidence="9">5.6.2.4</ecNumber>
    </recommendedName>
    <alternativeName>
        <fullName evidence="10">DNA 3'-5' helicase II</fullName>
    </alternativeName>
</protein>
<dbReference type="Pfam" id="PF00580">
    <property type="entry name" value="UvrD-helicase"/>
    <property type="match status" value="1"/>
</dbReference>
<dbReference type="Pfam" id="PF13361">
    <property type="entry name" value="UvrD_C"/>
    <property type="match status" value="1"/>
</dbReference>
<evidence type="ECO:0000256" key="6">
    <source>
        <dbReference type="ARBA" id="ARBA00023125"/>
    </source>
</evidence>
<evidence type="ECO:0000256" key="1">
    <source>
        <dbReference type="ARBA" id="ARBA00009922"/>
    </source>
</evidence>
<feature type="domain" description="UvrD-like helicase ATP-binding" evidence="13">
    <location>
        <begin position="7"/>
        <end position="291"/>
    </location>
</feature>
<organism evidence="15 16">
    <name type="scientific">Hymenobacter defluvii</name>
    <dbReference type="NCBI Taxonomy" id="2054411"/>
    <lineage>
        <taxon>Bacteria</taxon>
        <taxon>Pseudomonadati</taxon>
        <taxon>Bacteroidota</taxon>
        <taxon>Cytophagia</taxon>
        <taxon>Cytophagales</taxon>
        <taxon>Hymenobacteraceae</taxon>
        <taxon>Hymenobacter</taxon>
    </lineage>
</organism>
<keyword evidence="5 12" id="KW-0067">ATP-binding</keyword>
<evidence type="ECO:0000256" key="11">
    <source>
        <dbReference type="ARBA" id="ARBA00048988"/>
    </source>
</evidence>
<dbReference type="Proteomes" id="UP000670527">
    <property type="component" value="Unassembled WGS sequence"/>
</dbReference>